<organism evidence="3 4">
    <name type="scientific">Armillaria ostoyae</name>
    <name type="common">Armillaria root rot fungus</name>
    <dbReference type="NCBI Taxonomy" id="47428"/>
    <lineage>
        <taxon>Eukaryota</taxon>
        <taxon>Fungi</taxon>
        <taxon>Dikarya</taxon>
        <taxon>Basidiomycota</taxon>
        <taxon>Agaricomycotina</taxon>
        <taxon>Agaricomycetes</taxon>
        <taxon>Agaricomycetidae</taxon>
        <taxon>Agaricales</taxon>
        <taxon>Marasmiineae</taxon>
        <taxon>Physalacriaceae</taxon>
        <taxon>Armillaria</taxon>
    </lineage>
</organism>
<feature type="compositionally biased region" description="Polar residues" evidence="1">
    <location>
        <begin position="71"/>
        <end position="87"/>
    </location>
</feature>
<name>A0A284RIK2_ARMOS</name>
<feature type="region of interest" description="Disordered" evidence="1">
    <location>
        <begin position="1"/>
        <end position="172"/>
    </location>
</feature>
<protein>
    <recommendedName>
        <fullName evidence="2">DUF6532 domain-containing protein</fullName>
    </recommendedName>
</protein>
<feature type="compositionally biased region" description="Polar residues" evidence="1">
    <location>
        <begin position="136"/>
        <end position="150"/>
    </location>
</feature>
<evidence type="ECO:0000259" key="2">
    <source>
        <dbReference type="Pfam" id="PF20149"/>
    </source>
</evidence>
<reference evidence="4" key="1">
    <citation type="journal article" date="2017" name="Nat. Ecol. Evol.">
        <title>Genome expansion and lineage-specific genetic innovations in the forest pathogenic fungi Armillaria.</title>
        <authorList>
            <person name="Sipos G."/>
            <person name="Prasanna A.N."/>
            <person name="Walter M.C."/>
            <person name="O'Connor E."/>
            <person name="Balint B."/>
            <person name="Krizsan K."/>
            <person name="Kiss B."/>
            <person name="Hess J."/>
            <person name="Varga T."/>
            <person name="Slot J."/>
            <person name="Riley R."/>
            <person name="Boka B."/>
            <person name="Rigling D."/>
            <person name="Barry K."/>
            <person name="Lee J."/>
            <person name="Mihaltcheva S."/>
            <person name="LaButti K."/>
            <person name="Lipzen A."/>
            <person name="Waldron R."/>
            <person name="Moloney N.M."/>
            <person name="Sperisen C."/>
            <person name="Kredics L."/>
            <person name="Vagvoelgyi C."/>
            <person name="Patrignani A."/>
            <person name="Fitzpatrick D."/>
            <person name="Nagy I."/>
            <person name="Doyle S."/>
            <person name="Anderson J.B."/>
            <person name="Grigoriev I.V."/>
            <person name="Gueldener U."/>
            <person name="Muensterkoetter M."/>
            <person name="Nagy L.G."/>
        </authorList>
    </citation>
    <scope>NUCLEOTIDE SEQUENCE [LARGE SCALE GENOMIC DNA]</scope>
    <source>
        <strain evidence="4">C18/9</strain>
    </source>
</reference>
<feature type="compositionally biased region" description="Low complexity" evidence="1">
    <location>
        <begin position="238"/>
        <end position="247"/>
    </location>
</feature>
<feature type="domain" description="DUF6532" evidence="2">
    <location>
        <begin position="303"/>
        <end position="487"/>
    </location>
</feature>
<feature type="compositionally biased region" description="Polar residues" evidence="1">
    <location>
        <begin position="255"/>
        <end position="268"/>
    </location>
</feature>
<dbReference type="EMBL" id="FUEG01000009">
    <property type="protein sequence ID" value="SJL08581.1"/>
    <property type="molecule type" value="Genomic_DNA"/>
</dbReference>
<evidence type="ECO:0000256" key="1">
    <source>
        <dbReference type="SAM" id="MobiDB-lite"/>
    </source>
</evidence>
<dbReference type="InterPro" id="IPR045341">
    <property type="entry name" value="DUF6532"/>
</dbReference>
<keyword evidence="4" id="KW-1185">Reference proteome</keyword>
<dbReference type="Pfam" id="PF20149">
    <property type="entry name" value="DUF6532"/>
    <property type="match status" value="1"/>
</dbReference>
<gene>
    <name evidence="3" type="ORF">ARMOST_11947</name>
</gene>
<accession>A0A284RIK2</accession>
<feature type="compositionally biased region" description="Basic and acidic residues" evidence="1">
    <location>
        <begin position="88"/>
        <end position="98"/>
    </location>
</feature>
<evidence type="ECO:0000313" key="3">
    <source>
        <dbReference type="EMBL" id="SJL08581.1"/>
    </source>
</evidence>
<feature type="compositionally biased region" description="Low complexity" evidence="1">
    <location>
        <begin position="198"/>
        <end position="215"/>
    </location>
</feature>
<feature type="compositionally biased region" description="Polar residues" evidence="1">
    <location>
        <begin position="1"/>
        <end position="18"/>
    </location>
</feature>
<feature type="region of interest" description="Disordered" evidence="1">
    <location>
        <begin position="190"/>
        <end position="291"/>
    </location>
</feature>
<dbReference type="OMA" id="AYIACEM"/>
<evidence type="ECO:0000313" key="4">
    <source>
        <dbReference type="Proteomes" id="UP000219338"/>
    </source>
</evidence>
<dbReference type="STRING" id="47428.A0A284RIK2"/>
<dbReference type="AlphaFoldDB" id="A0A284RIK2"/>
<sequence length="566" mass="62476">MSKRSQASRGPSTDSQPMSKRSRRSRDDLSGNTQLPNRTRSKENRALTEKQAANDQASKDAEIAQLRKQLARSQKSNEQQRVLLDTSNRTEAHRKQQYYDDYQQLHGRSPPESKSEDNVNGDGDGSDSDNGESSSHFFPTSLRSKGTQSPEPLIIRTKGAARPTATIPRLSFVPDGDEVNVRYHGESTMMAPYDRRSSPACSPSASPSLSSHSARLTAPPTAPSHTQVGRESQHSDDATATLAAAAAPSPPVGSDPSTSSVAHPTDNPSVPAATPLPPSQITGSKGDKLGHYEGRTKTALHKAMRGYEGRLGAISMCPEEDMQSSWAQEEWRIRFESDEQPIRLSDEMLKLIRKRGVRVRSFVRDQIKPLICPAYGFIAGAESANTVQENKQKCVELMTALGFYYKDATMRMGYFNSPILFDAISRAFFYNKDAPGLTFPERFNPIPIPALAFIFTVIEHCLNEWSTGSYQALIFNETEASVRYHEHHLPAVKEWTEISPDLTTVLRKAWYTKARKQVGAASLQTPAAPLKLSDSARDLAYEEMKAMAAALDEEPQAEGEAEEEAE</sequence>
<dbReference type="Proteomes" id="UP000219338">
    <property type="component" value="Unassembled WGS sequence"/>
</dbReference>
<proteinExistence type="predicted"/>
<dbReference type="OrthoDB" id="3244572at2759"/>